<dbReference type="RefSeq" id="WP_135527059.1">
    <property type="nucleotide sequence ID" value="NZ_SRLH01000007.1"/>
</dbReference>
<dbReference type="Proteomes" id="UP000297407">
    <property type="component" value="Unassembled WGS sequence"/>
</dbReference>
<dbReference type="AlphaFoldDB" id="A0A4Z0L7B5"/>
<accession>A0A4Z0L7B5</accession>
<keyword evidence="3" id="KW-1185">Reference proteome</keyword>
<feature type="domain" description="Methyltransferase type 11" evidence="1">
    <location>
        <begin position="50"/>
        <end position="137"/>
    </location>
</feature>
<keyword evidence="2" id="KW-0489">Methyltransferase</keyword>
<dbReference type="PANTHER" id="PTHR42912:SF80">
    <property type="entry name" value="METHYLTRANSFERASE DOMAIN-CONTAINING PROTEIN"/>
    <property type="match status" value="1"/>
</dbReference>
<dbReference type="InterPro" id="IPR029063">
    <property type="entry name" value="SAM-dependent_MTases_sf"/>
</dbReference>
<dbReference type="Gene3D" id="3.40.50.150">
    <property type="entry name" value="Vaccinia Virus protein VP39"/>
    <property type="match status" value="1"/>
</dbReference>
<dbReference type="GO" id="GO:0008757">
    <property type="term" value="F:S-adenosylmethionine-dependent methyltransferase activity"/>
    <property type="evidence" value="ECO:0007669"/>
    <property type="project" value="InterPro"/>
</dbReference>
<proteinExistence type="predicted"/>
<dbReference type="GO" id="GO:0032259">
    <property type="term" value="P:methylation"/>
    <property type="evidence" value="ECO:0007669"/>
    <property type="project" value="UniProtKB-KW"/>
</dbReference>
<evidence type="ECO:0000313" key="2">
    <source>
        <dbReference type="EMBL" id="TGD57005.1"/>
    </source>
</evidence>
<evidence type="ECO:0000259" key="1">
    <source>
        <dbReference type="Pfam" id="PF08241"/>
    </source>
</evidence>
<dbReference type="CDD" id="cd02440">
    <property type="entry name" value="AdoMet_MTases"/>
    <property type="match status" value="1"/>
</dbReference>
<dbReference type="Pfam" id="PF08241">
    <property type="entry name" value="Methyltransf_11"/>
    <property type="match status" value="1"/>
</dbReference>
<name>A0A4Z0L7B5_9FLAO</name>
<sequence length="224" mass="25955">MNPEIKQYYNDLADTYDSNRFDNSYGKYIDYQERLLFNSFLSPGSSDRVLDLGCGTGRFLDLAGFGVDLSPNMVAVAKGKFPEKEIKEGSLTHIPFEDGFFDVIFSMHVIMHLNKEITEDFLKESHKKLNAKGRLIFDFPSKKRRPNRQHAPGNWHATNSFSIEEIQQMTASHWNLKQFSGILFVPIHRLPHFARGFFMAIDNLLCRSFLKEYASYIIIELEKK</sequence>
<dbReference type="EMBL" id="SRLH01000007">
    <property type="protein sequence ID" value="TGD57005.1"/>
    <property type="molecule type" value="Genomic_DNA"/>
</dbReference>
<comment type="caution">
    <text evidence="2">The sequence shown here is derived from an EMBL/GenBank/DDBJ whole genome shotgun (WGS) entry which is preliminary data.</text>
</comment>
<dbReference type="SUPFAM" id="SSF53335">
    <property type="entry name" value="S-adenosyl-L-methionine-dependent methyltransferases"/>
    <property type="match status" value="1"/>
</dbReference>
<reference evidence="2 3" key="1">
    <citation type="submission" date="2019-04" db="EMBL/GenBank/DDBJ databases">
        <title>Flavobacterium sp. strain DS2-A Genome sequencing and assembly.</title>
        <authorList>
            <person name="Kim I."/>
        </authorList>
    </citation>
    <scope>NUCLEOTIDE SEQUENCE [LARGE SCALE GENOMIC DNA]</scope>
    <source>
        <strain evidence="2 3">DS2-A</strain>
    </source>
</reference>
<evidence type="ECO:0000313" key="3">
    <source>
        <dbReference type="Proteomes" id="UP000297407"/>
    </source>
</evidence>
<dbReference type="PANTHER" id="PTHR42912">
    <property type="entry name" value="METHYLTRANSFERASE"/>
    <property type="match status" value="1"/>
</dbReference>
<dbReference type="InterPro" id="IPR013216">
    <property type="entry name" value="Methyltransf_11"/>
</dbReference>
<organism evidence="2 3">
    <name type="scientific">Flavobacterium humi</name>
    <dbReference type="NCBI Taxonomy" id="2562683"/>
    <lineage>
        <taxon>Bacteria</taxon>
        <taxon>Pseudomonadati</taxon>
        <taxon>Bacteroidota</taxon>
        <taxon>Flavobacteriia</taxon>
        <taxon>Flavobacteriales</taxon>
        <taxon>Flavobacteriaceae</taxon>
        <taxon>Flavobacterium</taxon>
    </lineage>
</organism>
<dbReference type="OrthoDB" id="9791837at2"/>
<keyword evidence="2" id="KW-0808">Transferase</keyword>
<dbReference type="InterPro" id="IPR050508">
    <property type="entry name" value="Methyltransf_Superfamily"/>
</dbReference>
<protein>
    <submittedName>
        <fullName evidence="2">Class I SAM-dependent methyltransferase</fullName>
    </submittedName>
</protein>
<gene>
    <name evidence="2" type="ORF">E4635_12590</name>
</gene>